<comment type="caution">
    <text evidence="2">The sequence shown here is derived from an EMBL/GenBank/DDBJ whole genome shotgun (WGS) entry which is preliminary data.</text>
</comment>
<proteinExistence type="predicted"/>
<evidence type="ECO:0000313" key="3">
    <source>
        <dbReference type="Proteomes" id="UP000597444"/>
    </source>
</evidence>
<organism evidence="2 3">
    <name type="scientific">Reticulibacter mediterranei</name>
    <dbReference type="NCBI Taxonomy" id="2778369"/>
    <lineage>
        <taxon>Bacteria</taxon>
        <taxon>Bacillati</taxon>
        <taxon>Chloroflexota</taxon>
        <taxon>Ktedonobacteria</taxon>
        <taxon>Ktedonobacterales</taxon>
        <taxon>Reticulibacteraceae</taxon>
        <taxon>Reticulibacter</taxon>
    </lineage>
</organism>
<evidence type="ECO:0000313" key="2">
    <source>
        <dbReference type="EMBL" id="GHP01126.1"/>
    </source>
</evidence>
<keyword evidence="3" id="KW-1185">Reference proteome</keyword>
<dbReference type="SUPFAM" id="SSF54593">
    <property type="entry name" value="Glyoxalase/Bleomycin resistance protein/Dihydroxybiphenyl dioxygenase"/>
    <property type="match status" value="1"/>
</dbReference>
<dbReference type="InterPro" id="IPR029068">
    <property type="entry name" value="Glyas_Bleomycin-R_OHBP_Dase"/>
</dbReference>
<dbReference type="PANTHER" id="PTHR36437:SF2">
    <property type="entry name" value="GLYOXALASE_BLEOMYCIN RESISTANCE PROTEIN_DIOXYGENASE"/>
    <property type="match status" value="1"/>
</dbReference>
<feature type="domain" description="VOC" evidence="1">
    <location>
        <begin position="4"/>
        <end position="123"/>
    </location>
</feature>
<evidence type="ECO:0000259" key="1">
    <source>
        <dbReference type="PROSITE" id="PS51819"/>
    </source>
</evidence>
<accession>A0A8J3N9Z6</accession>
<dbReference type="Pfam" id="PF00903">
    <property type="entry name" value="Glyoxalase"/>
    <property type="match status" value="1"/>
</dbReference>
<sequence length="135" mass="14786">MTSQIGAITLLVSDMQRSKAFYTELLGFEAVPAFSSPAGDFLFLRSKTSGPNIVLQDANIQTFGIPLARGGLTIGFVVEDADAVYRDWQSKSVEILTDVGDMGAGRLFNAKDPDGNYIQVYHLYPHILEIQKQQG</sequence>
<dbReference type="PANTHER" id="PTHR36437">
    <property type="entry name" value="GLYOXALASE/BLEOMYCIN RESISTANCE PROTEIN/DIOXYGENASE"/>
    <property type="match status" value="1"/>
</dbReference>
<dbReference type="Proteomes" id="UP000597444">
    <property type="component" value="Unassembled WGS sequence"/>
</dbReference>
<dbReference type="InterPro" id="IPR037523">
    <property type="entry name" value="VOC_core"/>
</dbReference>
<dbReference type="RefSeq" id="WP_220211689.1">
    <property type="nucleotide sequence ID" value="NZ_BNJK01000004.1"/>
</dbReference>
<name>A0A8J3N9Z6_9CHLR</name>
<dbReference type="PROSITE" id="PS51819">
    <property type="entry name" value="VOC"/>
    <property type="match status" value="1"/>
</dbReference>
<gene>
    <name evidence="2" type="ORF">KSF_111730</name>
</gene>
<dbReference type="EMBL" id="BNJK01000004">
    <property type="protein sequence ID" value="GHP01126.1"/>
    <property type="molecule type" value="Genomic_DNA"/>
</dbReference>
<dbReference type="InterPro" id="IPR004360">
    <property type="entry name" value="Glyas_Fos-R_dOase_dom"/>
</dbReference>
<protein>
    <recommendedName>
        <fullName evidence="1">VOC domain-containing protein</fullName>
    </recommendedName>
</protein>
<reference evidence="2" key="1">
    <citation type="submission" date="2020-10" db="EMBL/GenBank/DDBJ databases">
        <title>Taxonomic study of unclassified bacteria belonging to the class Ktedonobacteria.</title>
        <authorList>
            <person name="Yabe S."/>
            <person name="Wang C.M."/>
            <person name="Zheng Y."/>
            <person name="Sakai Y."/>
            <person name="Cavaletti L."/>
            <person name="Monciardini P."/>
            <person name="Donadio S."/>
        </authorList>
    </citation>
    <scope>NUCLEOTIDE SEQUENCE</scope>
    <source>
        <strain evidence="2">ID150040</strain>
    </source>
</reference>
<dbReference type="AlphaFoldDB" id="A0A8J3N9Z6"/>
<dbReference type="Gene3D" id="3.10.180.10">
    <property type="entry name" value="2,3-Dihydroxybiphenyl 1,2-Dioxygenase, domain 1"/>
    <property type="match status" value="1"/>
</dbReference>